<gene>
    <name evidence="2" type="ORF">SAMN02910406_01692</name>
</gene>
<dbReference type="AlphaFoldDB" id="A0A1I1J925"/>
<reference evidence="2 3" key="1">
    <citation type="submission" date="2016-10" db="EMBL/GenBank/DDBJ databases">
        <authorList>
            <person name="de Groot N.N."/>
        </authorList>
    </citation>
    <scope>NUCLEOTIDE SEQUENCE [LARGE SCALE GENOMIC DNA]</scope>
    <source>
        <strain evidence="2 3">AR67</strain>
    </source>
</reference>
<dbReference type="Proteomes" id="UP000182192">
    <property type="component" value="Unassembled WGS sequence"/>
</dbReference>
<dbReference type="InterPro" id="IPR000073">
    <property type="entry name" value="AB_hydrolase_1"/>
</dbReference>
<evidence type="ECO:0000259" key="1">
    <source>
        <dbReference type="Pfam" id="PF00561"/>
    </source>
</evidence>
<organism evidence="2 3">
    <name type="scientific">Ruminococcus albus</name>
    <dbReference type="NCBI Taxonomy" id="1264"/>
    <lineage>
        <taxon>Bacteria</taxon>
        <taxon>Bacillati</taxon>
        <taxon>Bacillota</taxon>
        <taxon>Clostridia</taxon>
        <taxon>Eubacteriales</taxon>
        <taxon>Oscillospiraceae</taxon>
        <taxon>Ruminococcus</taxon>
    </lineage>
</organism>
<feature type="domain" description="AB hydrolase-1" evidence="1">
    <location>
        <begin position="3"/>
        <end position="168"/>
    </location>
</feature>
<dbReference type="RefSeq" id="WP_074961135.1">
    <property type="nucleotide sequence ID" value="NZ_FOKQ01000012.1"/>
</dbReference>
<proteinExistence type="predicted"/>
<sequence length="261" mass="29444">MAYPILLIHGMGFRDSKVINYWGRVPKMLKKAGFDVYYGGQDSNGTTESNGKVIADKIEEIVRKTNCGKVNIIAHSKGGMDARYAISTLGMGKYVATLTTLSTPHHGSLTVDRLMKLPDIAVRFVAKCSDIWLKILGDKHPDAYLVFHSFTTAGAERFNRENPDDPNVVYRSYAFVMKNALSDIFMWLPYLVVKHFEGENDGLLAPRGVMWGKFMGIKRSSSFRGISHCDEIDMRRMRFSKKKNGISDILDVYREITGFLP</sequence>
<dbReference type="InterPro" id="IPR029058">
    <property type="entry name" value="AB_hydrolase_fold"/>
</dbReference>
<protein>
    <submittedName>
        <fullName evidence="2">Alpha/beta hydrolase fold</fullName>
    </submittedName>
</protein>
<dbReference type="OrthoDB" id="9765872at2"/>
<evidence type="ECO:0000313" key="3">
    <source>
        <dbReference type="Proteomes" id="UP000182192"/>
    </source>
</evidence>
<dbReference type="EMBL" id="FOKQ01000012">
    <property type="protein sequence ID" value="SFC41930.1"/>
    <property type="molecule type" value="Genomic_DNA"/>
</dbReference>
<name>A0A1I1J925_RUMAL</name>
<dbReference type="GO" id="GO:0016787">
    <property type="term" value="F:hydrolase activity"/>
    <property type="evidence" value="ECO:0007669"/>
    <property type="project" value="UniProtKB-KW"/>
</dbReference>
<accession>A0A1I1J925</accession>
<evidence type="ECO:0000313" key="2">
    <source>
        <dbReference type="EMBL" id="SFC41930.1"/>
    </source>
</evidence>
<keyword evidence="2" id="KW-0378">Hydrolase</keyword>
<dbReference type="SUPFAM" id="SSF53474">
    <property type="entry name" value="alpha/beta-Hydrolases"/>
    <property type="match status" value="1"/>
</dbReference>
<dbReference type="Pfam" id="PF00561">
    <property type="entry name" value="Abhydrolase_1"/>
    <property type="match status" value="1"/>
</dbReference>
<dbReference type="Gene3D" id="3.40.50.1820">
    <property type="entry name" value="alpha/beta hydrolase"/>
    <property type="match status" value="1"/>
</dbReference>